<dbReference type="AlphaFoldDB" id="A0AAW2BR21"/>
<comment type="caution">
    <text evidence="1">The sequence shown here is derived from an EMBL/GenBank/DDBJ whole genome shotgun (WGS) entry which is preliminary data.</text>
</comment>
<accession>A0AAW2BR21</accession>
<dbReference type="Proteomes" id="UP001459277">
    <property type="component" value="Unassembled WGS sequence"/>
</dbReference>
<gene>
    <name evidence="1" type="ORF">SO802_027985</name>
</gene>
<proteinExistence type="predicted"/>
<dbReference type="EMBL" id="JAZDWU010000010">
    <property type="protein sequence ID" value="KAK9987746.1"/>
    <property type="molecule type" value="Genomic_DNA"/>
</dbReference>
<sequence>MSSTKFNHLELSKGRLRLRLREFTLFSNPSPRWLLRLLEHLKPTAVADADVIFSVKSKMLFLEAMEETIQHDQVLEVVEEKIQHGQVLEVVEETVRHD</sequence>
<evidence type="ECO:0000313" key="1">
    <source>
        <dbReference type="EMBL" id="KAK9987746.1"/>
    </source>
</evidence>
<organism evidence="1 2">
    <name type="scientific">Lithocarpus litseifolius</name>
    <dbReference type="NCBI Taxonomy" id="425828"/>
    <lineage>
        <taxon>Eukaryota</taxon>
        <taxon>Viridiplantae</taxon>
        <taxon>Streptophyta</taxon>
        <taxon>Embryophyta</taxon>
        <taxon>Tracheophyta</taxon>
        <taxon>Spermatophyta</taxon>
        <taxon>Magnoliopsida</taxon>
        <taxon>eudicotyledons</taxon>
        <taxon>Gunneridae</taxon>
        <taxon>Pentapetalae</taxon>
        <taxon>rosids</taxon>
        <taxon>fabids</taxon>
        <taxon>Fagales</taxon>
        <taxon>Fagaceae</taxon>
        <taxon>Lithocarpus</taxon>
    </lineage>
</organism>
<name>A0AAW2BR21_9ROSI</name>
<evidence type="ECO:0000313" key="2">
    <source>
        <dbReference type="Proteomes" id="UP001459277"/>
    </source>
</evidence>
<protein>
    <submittedName>
        <fullName evidence="1">Uncharacterized protein</fullName>
    </submittedName>
</protein>
<keyword evidence="2" id="KW-1185">Reference proteome</keyword>
<reference evidence="1 2" key="1">
    <citation type="submission" date="2024-01" db="EMBL/GenBank/DDBJ databases">
        <title>A telomere-to-telomere, gap-free genome of sweet tea (Lithocarpus litseifolius).</title>
        <authorList>
            <person name="Zhou J."/>
        </authorList>
    </citation>
    <scope>NUCLEOTIDE SEQUENCE [LARGE SCALE GENOMIC DNA]</scope>
    <source>
        <strain evidence="1">Zhou-2022a</strain>
        <tissue evidence="1">Leaf</tissue>
    </source>
</reference>